<reference evidence="6" key="1">
    <citation type="submission" date="2020-03" db="EMBL/GenBank/DDBJ databases">
        <title>Ferranicluibacter endophyticum gen. nov., sp. nov., a new genus isolated from Rubus ulmifolius Schott. stem.</title>
        <authorList>
            <person name="Roca-Couso R."/>
            <person name="Flores-Felix J.D."/>
            <person name="Igual J.M."/>
            <person name="Rivas R."/>
        </authorList>
    </citation>
    <scope>NUCLEOTIDE SEQUENCE</scope>
    <source>
        <strain evidence="6">CRRU44</strain>
    </source>
</reference>
<evidence type="ECO:0000256" key="3">
    <source>
        <dbReference type="ARBA" id="ARBA00029447"/>
    </source>
</evidence>
<gene>
    <name evidence="6" type="ORF">G8E10_25435</name>
</gene>
<dbReference type="SUPFAM" id="SSF58104">
    <property type="entry name" value="Methyl-accepting chemotaxis protein (MCP) signaling domain"/>
    <property type="match status" value="1"/>
</dbReference>
<keyword evidence="7" id="KW-1185">Reference proteome</keyword>
<keyword evidence="4" id="KW-0807">Transducer</keyword>
<evidence type="ECO:0000259" key="5">
    <source>
        <dbReference type="PROSITE" id="PS50111"/>
    </source>
</evidence>
<evidence type="ECO:0000313" key="6">
    <source>
        <dbReference type="EMBL" id="NHT79047.1"/>
    </source>
</evidence>
<evidence type="ECO:0000256" key="1">
    <source>
        <dbReference type="ARBA" id="ARBA00004370"/>
    </source>
</evidence>
<dbReference type="Pfam" id="PF00015">
    <property type="entry name" value="MCPsignal"/>
    <property type="match status" value="1"/>
</dbReference>
<proteinExistence type="inferred from homology"/>
<dbReference type="PANTHER" id="PTHR43531">
    <property type="entry name" value="PROTEIN ICFG"/>
    <property type="match status" value="1"/>
</dbReference>
<sequence length="481" mass="51945">MRIEDYIQTWPSQDQARGEAIHARVSKHLDAVLLNVYRGMDANLTALPPDVLNRERRKFRAIATGNFTPDYFAEQAVIARNIAQVYTYPQYLLGYADYAAGLVNGLLKESSWSRAKRDEEVGLLLRSIFNDVTVALFHFFNEMNEKADGERAAFNAAREAEARHDEEIVNEIGKALRALENCRLDYRIDAELPQKAQQMKSNFNEATERLATAMSMIRDLSNTVGHTMEEIASATNSLSQRTEQQAAAVEETSAALAEINQTVRRTAEGAVRAKQVASEARADAARSGEIMSQAESAMAAIAHSSGEINQIVSVIDEIAFQTNLLALNAGVEAARAGEAGKGFAVVASEVRALAQRSSDASKQIRSLIGASAEQVTKGVGLVNSTGEVLKAIVAKVSDIDSLITGISASAGEQSAALGEVTSAVGQMDKVIQQNAAMVEESSAATEGLRDRVRELAQLVDAFDLGAPAVQHRPQQARRRAA</sequence>
<dbReference type="GO" id="GO:0016020">
    <property type="term" value="C:membrane"/>
    <property type="evidence" value="ECO:0007669"/>
    <property type="project" value="UniProtKB-SubCell"/>
</dbReference>
<dbReference type="InterPro" id="IPR051310">
    <property type="entry name" value="MCP_chemotaxis"/>
</dbReference>
<dbReference type="CDD" id="cd11386">
    <property type="entry name" value="MCP_signal"/>
    <property type="match status" value="1"/>
</dbReference>
<accession>A0AA43ZJM0</accession>
<dbReference type="Proteomes" id="UP001155840">
    <property type="component" value="Unassembled WGS sequence"/>
</dbReference>
<dbReference type="RefSeq" id="WP_167131205.1">
    <property type="nucleotide sequence ID" value="NZ_JAANCM010000026.1"/>
</dbReference>
<protein>
    <submittedName>
        <fullName evidence="6">Methyl-accepting chemotaxis protein</fullName>
    </submittedName>
</protein>
<dbReference type="GO" id="GO:0007165">
    <property type="term" value="P:signal transduction"/>
    <property type="evidence" value="ECO:0007669"/>
    <property type="project" value="UniProtKB-KW"/>
</dbReference>
<dbReference type="InterPro" id="IPR004089">
    <property type="entry name" value="MCPsignal_dom"/>
</dbReference>
<organism evidence="6 7">
    <name type="scientific">Ferranicluibacter rubi</name>
    <dbReference type="NCBI Taxonomy" id="2715133"/>
    <lineage>
        <taxon>Bacteria</taxon>
        <taxon>Pseudomonadati</taxon>
        <taxon>Pseudomonadota</taxon>
        <taxon>Alphaproteobacteria</taxon>
        <taxon>Hyphomicrobiales</taxon>
        <taxon>Rhizobiaceae</taxon>
        <taxon>Ferranicluibacter</taxon>
    </lineage>
</organism>
<dbReference type="EMBL" id="JAANCM010000026">
    <property type="protein sequence ID" value="NHT79047.1"/>
    <property type="molecule type" value="Genomic_DNA"/>
</dbReference>
<dbReference type="PROSITE" id="PS50111">
    <property type="entry name" value="CHEMOTAXIS_TRANSDUC_2"/>
    <property type="match status" value="1"/>
</dbReference>
<feature type="domain" description="Methyl-accepting transducer" evidence="5">
    <location>
        <begin position="220"/>
        <end position="449"/>
    </location>
</feature>
<comment type="subcellular location">
    <subcellularLocation>
        <location evidence="1">Membrane</location>
    </subcellularLocation>
</comment>
<name>A0AA43ZJM0_9HYPH</name>
<dbReference type="SMART" id="SM00283">
    <property type="entry name" value="MA"/>
    <property type="match status" value="1"/>
</dbReference>
<dbReference type="AlphaFoldDB" id="A0AA43ZJM0"/>
<dbReference type="PANTHER" id="PTHR43531:SF11">
    <property type="entry name" value="METHYL-ACCEPTING CHEMOTAXIS PROTEIN 3"/>
    <property type="match status" value="1"/>
</dbReference>
<keyword evidence="2" id="KW-0145">Chemotaxis</keyword>
<dbReference type="Gene3D" id="1.10.287.950">
    <property type="entry name" value="Methyl-accepting chemotaxis protein"/>
    <property type="match status" value="1"/>
</dbReference>
<evidence type="ECO:0000256" key="2">
    <source>
        <dbReference type="ARBA" id="ARBA00022500"/>
    </source>
</evidence>
<dbReference type="GO" id="GO:0006935">
    <property type="term" value="P:chemotaxis"/>
    <property type="evidence" value="ECO:0007669"/>
    <property type="project" value="UniProtKB-KW"/>
</dbReference>
<dbReference type="InterPro" id="IPR004090">
    <property type="entry name" value="Chemotax_Me-accpt_rcpt"/>
</dbReference>
<dbReference type="GO" id="GO:0004888">
    <property type="term" value="F:transmembrane signaling receptor activity"/>
    <property type="evidence" value="ECO:0007669"/>
    <property type="project" value="InterPro"/>
</dbReference>
<comment type="caution">
    <text evidence="6">The sequence shown here is derived from an EMBL/GenBank/DDBJ whole genome shotgun (WGS) entry which is preliminary data.</text>
</comment>
<comment type="similarity">
    <text evidence="3">Belongs to the methyl-accepting chemotaxis (MCP) protein family.</text>
</comment>
<dbReference type="PRINTS" id="PR00260">
    <property type="entry name" value="CHEMTRNSDUCR"/>
</dbReference>
<evidence type="ECO:0000313" key="7">
    <source>
        <dbReference type="Proteomes" id="UP001155840"/>
    </source>
</evidence>
<dbReference type="FunFam" id="1.10.287.950:FF:000001">
    <property type="entry name" value="Methyl-accepting chemotaxis sensory transducer"/>
    <property type="match status" value="1"/>
</dbReference>
<evidence type="ECO:0000256" key="4">
    <source>
        <dbReference type="PROSITE-ProRule" id="PRU00284"/>
    </source>
</evidence>